<dbReference type="InterPro" id="IPR036467">
    <property type="entry name" value="LS/RS_sf"/>
</dbReference>
<dbReference type="AlphaFoldDB" id="K9H215"/>
<organism evidence="8 9">
    <name type="scientific">Caenispirillum salinarum AK4</name>
    <dbReference type="NCBI Taxonomy" id="1238182"/>
    <lineage>
        <taxon>Bacteria</taxon>
        <taxon>Pseudomonadati</taxon>
        <taxon>Pseudomonadota</taxon>
        <taxon>Alphaproteobacteria</taxon>
        <taxon>Rhodospirillales</taxon>
        <taxon>Novispirillaceae</taxon>
        <taxon>Caenispirillum</taxon>
    </lineage>
</organism>
<dbReference type="Proteomes" id="UP000009881">
    <property type="component" value="Unassembled WGS sequence"/>
</dbReference>
<evidence type="ECO:0000256" key="6">
    <source>
        <dbReference type="ARBA" id="ARBA00048785"/>
    </source>
</evidence>
<name>K9H215_9PROT</name>
<dbReference type="EC" id="2.5.1.78" evidence="3 7"/>
<proteinExistence type="inferred from homology"/>
<dbReference type="PANTHER" id="PTHR21058">
    <property type="entry name" value="6,7-DIMETHYL-8-RIBITYLLUMAZINE SYNTHASE DMRL SYNTHASE LUMAZINE SYNTHASE"/>
    <property type="match status" value="1"/>
</dbReference>
<evidence type="ECO:0000256" key="7">
    <source>
        <dbReference type="HAMAP-Rule" id="MF_00178"/>
    </source>
</evidence>
<dbReference type="PATRIC" id="fig|1238182.3.peg.1627"/>
<dbReference type="Pfam" id="PF00885">
    <property type="entry name" value="DMRL_synthase"/>
    <property type="match status" value="1"/>
</dbReference>
<dbReference type="Gene3D" id="3.40.50.960">
    <property type="entry name" value="Lumazine/riboflavin synthase"/>
    <property type="match status" value="1"/>
</dbReference>
<comment type="similarity">
    <text evidence="2 7">Belongs to the DMRL synthase family.</text>
</comment>
<feature type="binding site" evidence="7">
    <location>
        <begin position="45"/>
        <end position="47"/>
    </location>
    <ligand>
        <name>5-amino-6-(D-ribitylamino)uracil</name>
        <dbReference type="ChEBI" id="CHEBI:15934"/>
    </ligand>
</feature>
<feature type="binding site" evidence="7">
    <location>
        <position position="109"/>
    </location>
    <ligand>
        <name>5-amino-6-(D-ribitylamino)uracil</name>
        <dbReference type="ChEBI" id="CHEBI:15934"/>
    </ligand>
</feature>
<dbReference type="NCBIfam" id="TIGR00114">
    <property type="entry name" value="lumazine-synth"/>
    <property type="match status" value="1"/>
</dbReference>
<feature type="binding site" evidence="7">
    <location>
        <position position="14"/>
    </location>
    <ligand>
        <name>5-amino-6-(D-ribitylamino)uracil</name>
        <dbReference type="ChEBI" id="CHEBI:15934"/>
    </ligand>
</feature>
<dbReference type="GO" id="GO:0000906">
    <property type="term" value="F:6,7-dimethyl-8-ribityllumazine synthase activity"/>
    <property type="evidence" value="ECO:0007669"/>
    <property type="project" value="UniProtKB-UniRule"/>
</dbReference>
<dbReference type="InterPro" id="IPR002180">
    <property type="entry name" value="LS/RS"/>
</dbReference>
<keyword evidence="4 7" id="KW-0686">Riboflavin biosynthesis</keyword>
<feature type="active site" description="Proton donor" evidence="7">
    <location>
        <position position="84"/>
    </location>
</feature>
<comment type="catalytic activity">
    <reaction evidence="6 7">
        <text>(2S)-2-hydroxy-3-oxobutyl phosphate + 5-amino-6-(D-ribitylamino)uracil = 6,7-dimethyl-8-(1-D-ribityl)lumazine + phosphate + 2 H2O + H(+)</text>
        <dbReference type="Rhea" id="RHEA:26152"/>
        <dbReference type="ChEBI" id="CHEBI:15377"/>
        <dbReference type="ChEBI" id="CHEBI:15378"/>
        <dbReference type="ChEBI" id="CHEBI:15934"/>
        <dbReference type="ChEBI" id="CHEBI:43474"/>
        <dbReference type="ChEBI" id="CHEBI:58201"/>
        <dbReference type="ChEBI" id="CHEBI:58830"/>
        <dbReference type="EC" id="2.5.1.78"/>
    </reaction>
</comment>
<dbReference type="UniPathway" id="UPA00275">
    <property type="reaction ID" value="UER00404"/>
</dbReference>
<comment type="caution">
    <text evidence="8">The sequence shown here is derived from an EMBL/GenBank/DDBJ whole genome shotgun (WGS) entry which is preliminary data.</text>
</comment>
<evidence type="ECO:0000313" key="9">
    <source>
        <dbReference type="Proteomes" id="UP000009881"/>
    </source>
</evidence>
<dbReference type="EMBL" id="ANHY01000006">
    <property type="protein sequence ID" value="EKV31592.1"/>
    <property type="molecule type" value="Genomic_DNA"/>
</dbReference>
<accession>K9H215</accession>
<evidence type="ECO:0000256" key="2">
    <source>
        <dbReference type="ARBA" id="ARBA00007424"/>
    </source>
</evidence>
<feature type="binding site" evidence="7">
    <location>
        <position position="123"/>
    </location>
    <ligand>
        <name>(2S)-2-hydroxy-3-oxobutyl phosphate</name>
        <dbReference type="ChEBI" id="CHEBI:58830"/>
    </ligand>
</feature>
<dbReference type="STRING" id="1238182.C882_3965"/>
<dbReference type="InterPro" id="IPR034964">
    <property type="entry name" value="LS"/>
</dbReference>
<reference evidence="8 9" key="1">
    <citation type="journal article" date="2013" name="Genome Announc.">
        <title>Draft Genome Sequence of an Alphaproteobacterium, Caenispirillum salinarum AK4(T), Isolated from a Solar Saltern.</title>
        <authorList>
            <person name="Khatri I."/>
            <person name="Singh A."/>
            <person name="Korpole S."/>
            <person name="Pinnaka A.K."/>
            <person name="Subramanian S."/>
        </authorList>
    </citation>
    <scope>NUCLEOTIDE SEQUENCE [LARGE SCALE GENOMIC DNA]</scope>
    <source>
        <strain evidence="8 9">AK4</strain>
    </source>
</reference>
<dbReference type="HAMAP" id="MF_00178">
    <property type="entry name" value="Lumazine_synth"/>
    <property type="match status" value="1"/>
</dbReference>
<dbReference type="CDD" id="cd09209">
    <property type="entry name" value="Lumazine_synthase-I"/>
    <property type="match status" value="1"/>
</dbReference>
<sequence length="151" mass="16550">MASGPRFLIVESRFYDDISDQLVKGAVQELTAQGAGYKRIIVPGILEIPAVIRFAVRAMELRATDTRFAGYVVLGCAIKGETDHYEHVCHQAIDGVQKLALQYSLAIGNGILTCRTREQALTRARVDEKNFGGKAAAAALRMIQVKREMGL</sequence>
<dbReference type="RefSeq" id="WP_009540073.1">
    <property type="nucleotide sequence ID" value="NZ_ANHY01000006.1"/>
</dbReference>
<evidence type="ECO:0000256" key="1">
    <source>
        <dbReference type="ARBA" id="ARBA00004917"/>
    </source>
</evidence>
<evidence type="ECO:0000256" key="3">
    <source>
        <dbReference type="ARBA" id="ARBA00012664"/>
    </source>
</evidence>
<dbReference type="GO" id="GO:0005829">
    <property type="term" value="C:cytosol"/>
    <property type="evidence" value="ECO:0007669"/>
    <property type="project" value="TreeGrafter"/>
</dbReference>
<comment type="pathway">
    <text evidence="1 7">Cofactor biosynthesis; riboflavin biosynthesis; riboflavin from 2-hydroxy-3-oxobutyl phosphate and 5-amino-6-(D-ribitylamino)uracil: step 1/2.</text>
</comment>
<keyword evidence="9" id="KW-1185">Reference proteome</keyword>
<feature type="binding site" evidence="7">
    <location>
        <begin position="76"/>
        <end position="78"/>
    </location>
    <ligand>
        <name>5-amino-6-(D-ribitylamino)uracil</name>
        <dbReference type="ChEBI" id="CHEBI:15934"/>
    </ligand>
</feature>
<keyword evidence="5 7" id="KW-0808">Transferase</keyword>
<dbReference type="SUPFAM" id="SSF52121">
    <property type="entry name" value="Lumazine synthase"/>
    <property type="match status" value="1"/>
</dbReference>
<dbReference type="PANTHER" id="PTHR21058:SF0">
    <property type="entry name" value="6,7-DIMETHYL-8-RIBITYLLUMAZINE SYNTHASE"/>
    <property type="match status" value="1"/>
</dbReference>
<dbReference type="OrthoDB" id="9809709at2"/>
<gene>
    <name evidence="7" type="primary">ribH</name>
    <name evidence="8" type="ORF">C882_3965</name>
</gene>
<evidence type="ECO:0000256" key="4">
    <source>
        <dbReference type="ARBA" id="ARBA00022619"/>
    </source>
</evidence>
<evidence type="ECO:0000313" key="8">
    <source>
        <dbReference type="EMBL" id="EKV31592.1"/>
    </source>
</evidence>
<feature type="binding site" evidence="7">
    <location>
        <begin position="81"/>
        <end position="82"/>
    </location>
    <ligand>
        <name>(2S)-2-hydroxy-3-oxobutyl phosphate</name>
        <dbReference type="ChEBI" id="CHEBI:58830"/>
    </ligand>
</feature>
<protein>
    <recommendedName>
        <fullName evidence="3 7">6,7-dimethyl-8-ribityllumazine synthase</fullName>
        <shortName evidence="7">DMRL synthase</shortName>
        <shortName evidence="7">LS</shortName>
        <shortName evidence="7">Lumazine synthase</shortName>
        <ecNumber evidence="3 7">2.5.1.78</ecNumber>
    </recommendedName>
</protein>
<dbReference type="GO" id="GO:0009231">
    <property type="term" value="P:riboflavin biosynthetic process"/>
    <property type="evidence" value="ECO:0007669"/>
    <property type="project" value="UniProtKB-UniRule"/>
</dbReference>
<dbReference type="GO" id="GO:0009349">
    <property type="term" value="C:riboflavin synthase complex"/>
    <property type="evidence" value="ECO:0007669"/>
    <property type="project" value="UniProtKB-UniRule"/>
</dbReference>
<dbReference type="eggNOG" id="COG0054">
    <property type="taxonomic scope" value="Bacteria"/>
</dbReference>
<comment type="function">
    <text evidence="7">Catalyzes the formation of 6,7-dimethyl-8-ribityllumazine by condensation of 5-amino-6-(D-ribitylamino)uracil with 3,4-dihydroxy-2-butanone 4-phosphate. This is the penultimate step in the biosynthesis of riboflavin.</text>
</comment>
<evidence type="ECO:0000256" key="5">
    <source>
        <dbReference type="ARBA" id="ARBA00022679"/>
    </source>
</evidence>